<organism evidence="2">
    <name type="scientific">Absidia glauca</name>
    <name type="common">Pin mould</name>
    <dbReference type="NCBI Taxonomy" id="4829"/>
    <lineage>
        <taxon>Eukaryota</taxon>
        <taxon>Fungi</taxon>
        <taxon>Fungi incertae sedis</taxon>
        <taxon>Mucoromycota</taxon>
        <taxon>Mucoromycotina</taxon>
        <taxon>Mucoromycetes</taxon>
        <taxon>Mucorales</taxon>
        <taxon>Cunninghamellaceae</taxon>
        <taxon>Absidia</taxon>
    </lineage>
</organism>
<dbReference type="AlphaFoldDB" id="A0A168M237"/>
<evidence type="ECO:0000259" key="1">
    <source>
        <dbReference type="Pfam" id="PF10551"/>
    </source>
</evidence>
<dbReference type="EMBL" id="LT551975">
    <property type="protein sequence ID" value="SAL97836.1"/>
    <property type="molecule type" value="Genomic_DNA"/>
</dbReference>
<proteinExistence type="predicted"/>
<name>A0A168M237_ABSGL</name>
<dbReference type="Pfam" id="PF10551">
    <property type="entry name" value="MULE"/>
    <property type="match status" value="1"/>
</dbReference>
<dbReference type="PANTHER" id="PTHR47718">
    <property type="entry name" value="OS01G0519700 PROTEIN"/>
    <property type="match status" value="1"/>
</dbReference>
<reference evidence="2" key="1">
    <citation type="submission" date="2016-04" db="EMBL/GenBank/DDBJ databases">
        <authorList>
            <person name="Evans L.H."/>
            <person name="Alamgir A."/>
            <person name="Owens N."/>
            <person name="Weber N.D."/>
            <person name="Virtaneva K."/>
            <person name="Barbian K."/>
            <person name="Babar A."/>
            <person name="Rosenke K."/>
        </authorList>
    </citation>
    <scope>NUCLEOTIDE SEQUENCE [LARGE SCALE GENOMIC DNA]</scope>
    <source>
        <strain evidence="2">CBS 101.48</strain>
    </source>
</reference>
<sequence>MPDVLVMDATYSTNTHGMPFINIVGVNYEWFLYRLKDTIFAPGSLLGPTLMVTDKAQSLINAIKTVFPGTVTMLCTVHNTRNFSTNVKPTFRNSKKYEEIEEVRKKMYYCQTEAEYNAASKSMPVLLKMEKSGMKWIGYHTNELPHFGCNTTNRVEGSQAVLKRLIKTSNGRLDKVFDEVDIWCRKIAVEVYQRLPKRISEDTIEKRYVWAMKWANSDMNYTRNCGFIDEAGFNVNLRRSMDRVQQSS</sequence>
<dbReference type="STRING" id="4829.A0A168M237"/>
<gene>
    <name evidence="2" type="primary">ABSGL_03355.1 scaffold 4465</name>
</gene>
<dbReference type="PANTHER" id="PTHR47718:SF3">
    <property type="entry name" value="PROTEIN FAR1-RELATED SEQUENCE 5-LIKE"/>
    <property type="match status" value="1"/>
</dbReference>
<protein>
    <recommendedName>
        <fullName evidence="1">MULE transposase domain-containing protein</fullName>
    </recommendedName>
</protein>
<evidence type="ECO:0000313" key="3">
    <source>
        <dbReference type="Proteomes" id="UP000078561"/>
    </source>
</evidence>
<dbReference type="Proteomes" id="UP000078561">
    <property type="component" value="Unassembled WGS sequence"/>
</dbReference>
<evidence type="ECO:0000313" key="2">
    <source>
        <dbReference type="EMBL" id="SAL97836.1"/>
    </source>
</evidence>
<dbReference type="InterPro" id="IPR018289">
    <property type="entry name" value="MULE_transposase_dom"/>
</dbReference>
<dbReference type="InParanoid" id="A0A168M237"/>
<keyword evidence="3" id="KW-1185">Reference proteome</keyword>
<accession>A0A168M237</accession>
<feature type="domain" description="MULE transposase" evidence="1">
    <location>
        <begin position="27"/>
        <end position="79"/>
    </location>
</feature>
<dbReference type="OMA" id="MPFINIV"/>
<dbReference type="OrthoDB" id="2379842at2759"/>